<evidence type="ECO:0000256" key="2">
    <source>
        <dbReference type="ARBA" id="ARBA00022448"/>
    </source>
</evidence>
<dbReference type="Gene3D" id="1.20.1510.10">
    <property type="entry name" value="Cation efflux protein transmembrane domain"/>
    <property type="match status" value="1"/>
</dbReference>
<evidence type="ECO:0000256" key="3">
    <source>
        <dbReference type="ARBA" id="ARBA00022692"/>
    </source>
</evidence>
<dbReference type="InterPro" id="IPR027469">
    <property type="entry name" value="Cation_efflux_TMD_sf"/>
</dbReference>
<feature type="transmembrane region" description="Helical" evidence="8">
    <location>
        <begin position="295"/>
        <end position="314"/>
    </location>
</feature>
<evidence type="ECO:0000256" key="5">
    <source>
        <dbReference type="ARBA" id="ARBA00023136"/>
    </source>
</evidence>
<dbReference type="GO" id="GO:0006882">
    <property type="term" value="P:intracellular zinc ion homeostasis"/>
    <property type="evidence" value="ECO:0007669"/>
    <property type="project" value="TreeGrafter"/>
</dbReference>
<dbReference type="GO" id="GO:0008270">
    <property type="term" value="F:zinc ion binding"/>
    <property type="evidence" value="ECO:0007669"/>
    <property type="project" value="UniProtKB-KW"/>
</dbReference>
<dbReference type="SMART" id="SM00184">
    <property type="entry name" value="RING"/>
    <property type="match status" value="1"/>
</dbReference>
<dbReference type="PROSITE" id="PS50089">
    <property type="entry name" value="ZF_RING_2"/>
    <property type="match status" value="1"/>
</dbReference>
<dbReference type="InterPro" id="IPR001841">
    <property type="entry name" value="Znf_RING"/>
</dbReference>
<dbReference type="Pfam" id="PF13639">
    <property type="entry name" value="zf-RING_2"/>
    <property type="match status" value="1"/>
</dbReference>
<accession>A0AAD5Y664</accession>
<keyword evidence="6" id="KW-0862">Zinc</keyword>
<evidence type="ECO:0000256" key="4">
    <source>
        <dbReference type="ARBA" id="ARBA00022989"/>
    </source>
</evidence>
<feature type="transmembrane region" description="Helical" evidence="8">
    <location>
        <begin position="202"/>
        <end position="222"/>
    </location>
</feature>
<comment type="subcellular location">
    <subcellularLocation>
        <location evidence="1">Membrane</location>
        <topology evidence="1">Multi-pass membrane protein</topology>
    </subcellularLocation>
</comment>
<dbReference type="GO" id="GO:0008324">
    <property type="term" value="F:monoatomic cation transmembrane transporter activity"/>
    <property type="evidence" value="ECO:0007669"/>
    <property type="project" value="InterPro"/>
</dbReference>
<dbReference type="PANTHER" id="PTHR13414">
    <property type="entry name" value="HUEL-CATION TRANSPORTER"/>
    <property type="match status" value="1"/>
</dbReference>
<name>A0AAD5Y664_9FUNG</name>
<dbReference type="GO" id="GO:0016020">
    <property type="term" value="C:membrane"/>
    <property type="evidence" value="ECO:0007669"/>
    <property type="project" value="UniProtKB-SubCell"/>
</dbReference>
<dbReference type="EMBL" id="JADGKB010000097">
    <property type="protein sequence ID" value="KAJ3253913.1"/>
    <property type="molecule type" value="Genomic_DNA"/>
</dbReference>
<evidence type="ECO:0000256" key="6">
    <source>
        <dbReference type="PROSITE-ProRule" id="PRU00175"/>
    </source>
</evidence>
<evidence type="ECO:0000256" key="8">
    <source>
        <dbReference type="SAM" id="Phobius"/>
    </source>
</evidence>
<dbReference type="Pfam" id="PF01545">
    <property type="entry name" value="Cation_efflux"/>
    <property type="match status" value="1"/>
</dbReference>
<dbReference type="Proteomes" id="UP001210925">
    <property type="component" value="Unassembled WGS sequence"/>
</dbReference>
<evidence type="ECO:0000313" key="11">
    <source>
        <dbReference type="Proteomes" id="UP001210925"/>
    </source>
</evidence>
<reference evidence="10" key="1">
    <citation type="submission" date="2020-05" db="EMBL/GenBank/DDBJ databases">
        <title>Phylogenomic resolution of chytrid fungi.</title>
        <authorList>
            <person name="Stajich J.E."/>
            <person name="Amses K."/>
            <person name="Simmons R."/>
            <person name="Seto K."/>
            <person name="Myers J."/>
            <person name="Bonds A."/>
            <person name="Quandt C.A."/>
            <person name="Barry K."/>
            <person name="Liu P."/>
            <person name="Grigoriev I."/>
            <person name="Longcore J.E."/>
            <person name="James T.Y."/>
        </authorList>
    </citation>
    <scope>NUCLEOTIDE SEQUENCE</scope>
    <source>
        <strain evidence="10">PLAUS21</strain>
    </source>
</reference>
<dbReference type="PANTHER" id="PTHR13414:SF9">
    <property type="entry name" value="PROTON-COUPLED ZINC ANTIPORTER SLC30A9, MITOCHONDRIAL"/>
    <property type="match status" value="1"/>
</dbReference>
<evidence type="ECO:0000313" key="10">
    <source>
        <dbReference type="EMBL" id="KAJ3253913.1"/>
    </source>
</evidence>
<dbReference type="InterPro" id="IPR040177">
    <property type="entry name" value="SLC30A9"/>
</dbReference>
<dbReference type="AlphaFoldDB" id="A0AAD5Y664"/>
<keyword evidence="5 8" id="KW-0472">Membrane</keyword>
<gene>
    <name evidence="10" type="ORF">HK103_007647</name>
</gene>
<dbReference type="InterPro" id="IPR013083">
    <property type="entry name" value="Znf_RING/FYVE/PHD"/>
</dbReference>
<keyword evidence="6" id="KW-0863">Zinc-finger</keyword>
<evidence type="ECO:0000259" key="9">
    <source>
        <dbReference type="PROSITE" id="PS50089"/>
    </source>
</evidence>
<keyword evidence="4 8" id="KW-1133">Transmembrane helix</keyword>
<evidence type="ECO:0000256" key="1">
    <source>
        <dbReference type="ARBA" id="ARBA00004141"/>
    </source>
</evidence>
<sequence>MQNLREEARIRAMGASDDLIASLPIYRYRKRSDVEDPVELSTTPPPPQLPFSVQVPSPLANTVEVPERIASPPPGSPTSSSLKKNTKKKRRFKFFFKKRESEEPQEQEHHEPEVRYLELNEEDASCSICLCEYENDENLRQLGCKHHFHQTCIDEWLHLNAKCPLCVQNIEETMSNLLMYGLWRSLKQPDLDHPYGYMTEKYAWALVSGVGVFFLGGGVTLYHGISGLIEGGHVLHDLQPAFMALGGCFLFESATLTVAYSHIKKAAREKGLSFFEFLKNGADPTSVQVFMEDSAALMGILIAGTCLSVSKLFLVPWLDSVGSIAIGLLLSSVAVWLVKRNINGLIQTRMDKEKENEIVNLIVQDPVIKSVHDVKSTSIGPDWARFKAEIMFDAEKLVRKYQEMHPHRVSLDIELLKECKSDQEVKDWLVNQSSELLFFVGREIDRIELLIREKRPEVKHIDLEML</sequence>
<comment type="caution">
    <text evidence="10">The sequence shown here is derived from an EMBL/GenBank/DDBJ whole genome shotgun (WGS) entry which is preliminary data.</text>
</comment>
<dbReference type="GO" id="GO:0006829">
    <property type="term" value="P:zinc ion transport"/>
    <property type="evidence" value="ECO:0007669"/>
    <property type="project" value="InterPro"/>
</dbReference>
<keyword evidence="3 8" id="KW-0812">Transmembrane</keyword>
<dbReference type="SUPFAM" id="SSF57850">
    <property type="entry name" value="RING/U-box"/>
    <property type="match status" value="1"/>
</dbReference>
<protein>
    <recommendedName>
        <fullName evidence="9">RING-type domain-containing protein</fullName>
    </recommendedName>
</protein>
<proteinExistence type="predicted"/>
<dbReference type="SUPFAM" id="SSF161111">
    <property type="entry name" value="Cation efflux protein transmembrane domain-like"/>
    <property type="match status" value="1"/>
</dbReference>
<keyword evidence="6" id="KW-0479">Metal-binding</keyword>
<dbReference type="Gene3D" id="3.30.40.10">
    <property type="entry name" value="Zinc/RING finger domain, C3HC4 (zinc finger)"/>
    <property type="match status" value="1"/>
</dbReference>
<dbReference type="InterPro" id="IPR058533">
    <property type="entry name" value="Cation_efflux_TM"/>
</dbReference>
<dbReference type="CDD" id="cd16461">
    <property type="entry name" value="RING-H2_EL5-like"/>
    <property type="match status" value="1"/>
</dbReference>
<keyword evidence="2" id="KW-0813">Transport</keyword>
<dbReference type="GO" id="GO:0005783">
    <property type="term" value="C:endoplasmic reticulum"/>
    <property type="evidence" value="ECO:0007669"/>
    <property type="project" value="TreeGrafter"/>
</dbReference>
<organism evidence="10 11">
    <name type="scientific">Boothiomyces macroporosus</name>
    <dbReference type="NCBI Taxonomy" id="261099"/>
    <lineage>
        <taxon>Eukaryota</taxon>
        <taxon>Fungi</taxon>
        <taxon>Fungi incertae sedis</taxon>
        <taxon>Chytridiomycota</taxon>
        <taxon>Chytridiomycota incertae sedis</taxon>
        <taxon>Chytridiomycetes</taxon>
        <taxon>Rhizophydiales</taxon>
        <taxon>Terramycetaceae</taxon>
        <taxon>Boothiomyces</taxon>
    </lineage>
</organism>
<feature type="region of interest" description="Disordered" evidence="7">
    <location>
        <begin position="33"/>
        <end position="86"/>
    </location>
</feature>
<evidence type="ECO:0000256" key="7">
    <source>
        <dbReference type="SAM" id="MobiDB-lite"/>
    </source>
</evidence>
<keyword evidence="11" id="KW-1185">Reference proteome</keyword>
<feature type="transmembrane region" description="Helical" evidence="8">
    <location>
        <begin position="242"/>
        <end position="263"/>
    </location>
</feature>
<feature type="transmembrane region" description="Helical" evidence="8">
    <location>
        <begin position="320"/>
        <end position="338"/>
    </location>
</feature>
<feature type="domain" description="RING-type" evidence="9">
    <location>
        <begin position="126"/>
        <end position="166"/>
    </location>
</feature>